<proteinExistence type="inferred from homology"/>
<dbReference type="AlphaFoldDB" id="L5KFA5"/>
<dbReference type="InParanoid" id="L5KFA5"/>
<comment type="cofactor">
    <cofactor evidence="1">
        <name>pyridoxal 5'-phosphate</name>
        <dbReference type="ChEBI" id="CHEBI:597326"/>
    </cofactor>
</comment>
<dbReference type="InterPro" id="IPR015422">
    <property type="entry name" value="PyrdxlP-dep_Trfase_small"/>
</dbReference>
<dbReference type="InterPro" id="IPR015424">
    <property type="entry name" value="PyrdxlP-dep_Trfase"/>
</dbReference>
<evidence type="ECO:0000256" key="2">
    <source>
        <dbReference type="ARBA" id="ARBA00008392"/>
    </source>
</evidence>
<evidence type="ECO:0000256" key="3">
    <source>
        <dbReference type="ARBA" id="ARBA00022679"/>
    </source>
</evidence>
<dbReference type="FunCoup" id="L5KFA5">
    <property type="interactions" value="122"/>
</dbReference>
<dbReference type="GO" id="GO:0005739">
    <property type="term" value="C:mitochondrion"/>
    <property type="evidence" value="ECO:0007669"/>
    <property type="project" value="TreeGrafter"/>
</dbReference>
<dbReference type="STRING" id="9402.L5KFA5"/>
<dbReference type="Pfam" id="PF00155">
    <property type="entry name" value="Aminotran_1_2"/>
    <property type="match status" value="1"/>
</dbReference>
<evidence type="ECO:0000313" key="6">
    <source>
        <dbReference type="EMBL" id="ELK10245.1"/>
    </source>
</evidence>
<dbReference type="InterPro" id="IPR015421">
    <property type="entry name" value="PyrdxlP-dep_Trfase_major"/>
</dbReference>
<dbReference type="InterPro" id="IPR050087">
    <property type="entry name" value="AON_synthase_class-II"/>
</dbReference>
<organism evidence="6 7">
    <name type="scientific">Pteropus alecto</name>
    <name type="common">Black flying fox</name>
    <dbReference type="NCBI Taxonomy" id="9402"/>
    <lineage>
        <taxon>Eukaryota</taxon>
        <taxon>Metazoa</taxon>
        <taxon>Chordata</taxon>
        <taxon>Craniata</taxon>
        <taxon>Vertebrata</taxon>
        <taxon>Euteleostomi</taxon>
        <taxon>Mammalia</taxon>
        <taxon>Eutheria</taxon>
        <taxon>Laurasiatheria</taxon>
        <taxon>Chiroptera</taxon>
        <taxon>Yinpterochiroptera</taxon>
        <taxon>Pteropodoidea</taxon>
        <taxon>Pteropodidae</taxon>
        <taxon>Pteropodinae</taxon>
        <taxon>Pteropus</taxon>
    </lineage>
</organism>
<dbReference type="EMBL" id="KB030755">
    <property type="protein sequence ID" value="ELK10245.1"/>
    <property type="molecule type" value="Genomic_DNA"/>
</dbReference>
<dbReference type="PANTHER" id="PTHR13693">
    <property type="entry name" value="CLASS II AMINOTRANSFERASE/8-AMINO-7-OXONONANOATE SYNTHASE"/>
    <property type="match status" value="1"/>
</dbReference>
<dbReference type="PANTHER" id="PTHR13693:SF102">
    <property type="entry name" value="2-AMINO-3-KETOBUTYRATE COENZYME A LIGASE, MITOCHONDRIAL"/>
    <property type="match status" value="1"/>
</dbReference>
<keyword evidence="3" id="KW-0808">Transferase</keyword>
<gene>
    <name evidence="6" type="ORF">PAL_GLEAN10002072</name>
</gene>
<dbReference type="Gene3D" id="3.40.640.10">
    <property type="entry name" value="Type I PLP-dependent aspartate aminotransferase-like (Major domain)"/>
    <property type="match status" value="3"/>
</dbReference>
<dbReference type="GO" id="GO:0016746">
    <property type="term" value="F:acyltransferase activity"/>
    <property type="evidence" value="ECO:0007669"/>
    <property type="project" value="UniProtKB-KW"/>
</dbReference>
<dbReference type="Proteomes" id="UP000010552">
    <property type="component" value="Unassembled WGS sequence"/>
</dbReference>
<evidence type="ECO:0000256" key="4">
    <source>
        <dbReference type="ARBA" id="ARBA00023315"/>
    </source>
</evidence>
<evidence type="ECO:0000256" key="1">
    <source>
        <dbReference type="ARBA" id="ARBA00001933"/>
    </source>
</evidence>
<evidence type="ECO:0000313" key="7">
    <source>
        <dbReference type="Proteomes" id="UP000010552"/>
    </source>
</evidence>
<reference evidence="7" key="1">
    <citation type="journal article" date="2013" name="Science">
        <title>Comparative analysis of bat genomes provides insight into the evolution of flight and immunity.</title>
        <authorList>
            <person name="Zhang G."/>
            <person name="Cowled C."/>
            <person name="Shi Z."/>
            <person name="Huang Z."/>
            <person name="Bishop-Lilly K.A."/>
            <person name="Fang X."/>
            <person name="Wynne J.W."/>
            <person name="Xiong Z."/>
            <person name="Baker M.L."/>
            <person name="Zhao W."/>
            <person name="Tachedjian M."/>
            <person name="Zhu Y."/>
            <person name="Zhou P."/>
            <person name="Jiang X."/>
            <person name="Ng J."/>
            <person name="Yang L."/>
            <person name="Wu L."/>
            <person name="Xiao J."/>
            <person name="Feng Y."/>
            <person name="Chen Y."/>
            <person name="Sun X."/>
            <person name="Zhang Y."/>
            <person name="Marsh G.A."/>
            <person name="Crameri G."/>
            <person name="Broder C.C."/>
            <person name="Frey K.G."/>
            <person name="Wang L.F."/>
            <person name="Wang J."/>
        </authorList>
    </citation>
    <scope>NUCLEOTIDE SEQUENCE [LARGE SCALE GENOMIC DNA]</scope>
</reference>
<accession>L5KFA5</accession>
<dbReference type="GO" id="GO:0030170">
    <property type="term" value="F:pyridoxal phosphate binding"/>
    <property type="evidence" value="ECO:0007669"/>
    <property type="project" value="InterPro"/>
</dbReference>
<sequence length="436" mass="47348">MQPRSLIELRGILEEELEGIRGAGTWKSERVISSRQGPRIHVDGVSGGILNFCANNYLGLSSHPEVIQAGLQALEEFGASLSSVHFICRTQSIHKDLEEKIAHFHQQEDAILYPSCFDANTGLFELSAFLQALLTPEDAVLSDELNHASIIDGIRLCKAHKYRFLHLDMADLETRLQEAQAGQCRGFQGQIGLLLSLSPGEGRLDEAKSVFTNSLKKHRLCLVATDAAFSMDGDIAPLQEICCLTSQYGALVFVDECHTTGFLGTTGPWEHVAPEALGWASKGSWPLTAPAGPLVSLLRHQGHQRARPYLFSNSLPPAVVGCASKALDLLMESNAIVQSMAAETQPFHSKMEAPGFTISGANHPICPVMLGDARLASCMADDMLKRGIFVIGFSYPVVPKGKARIRVQLSAVHSEEDIDCCVEAFVEVGWLHGALP</sequence>
<keyword evidence="7" id="KW-1185">Reference proteome</keyword>
<name>L5KFA5_PTEAL</name>
<keyword evidence="6" id="KW-0436">Ligase</keyword>
<dbReference type="SUPFAM" id="SSF53383">
    <property type="entry name" value="PLP-dependent transferases"/>
    <property type="match status" value="1"/>
</dbReference>
<feature type="domain" description="Aminotransferase class I/classII large" evidence="5">
    <location>
        <begin position="49"/>
        <end position="424"/>
    </location>
</feature>
<dbReference type="GO" id="GO:0016874">
    <property type="term" value="F:ligase activity"/>
    <property type="evidence" value="ECO:0007669"/>
    <property type="project" value="UniProtKB-KW"/>
</dbReference>
<keyword evidence="4" id="KW-0012">Acyltransferase</keyword>
<dbReference type="InterPro" id="IPR004839">
    <property type="entry name" value="Aminotransferase_I/II_large"/>
</dbReference>
<comment type="similarity">
    <text evidence="2">Belongs to the class-II pyridoxal-phosphate-dependent aminotransferase family.</text>
</comment>
<protein>
    <submittedName>
        <fullName evidence="6">2-amino-3-ketobutyrate coenzyme A ligase, mitochondrial</fullName>
    </submittedName>
</protein>
<dbReference type="Gene3D" id="3.90.1150.10">
    <property type="entry name" value="Aspartate Aminotransferase, domain 1"/>
    <property type="match status" value="2"/>
</dbReference>
<evidence type="ECO:0000259" key="5">
    <source>
        <dbReference type="Pfam" id="PF00155"/>
    </source>
</evidence>